<dbReference type="GO" id="GO:0043022">
    <property type="term" value="F:ribosome binding"/>
    <property type="evidence" value="ECO:0007669"/>
    <property type="project" value="InterPro"/>
</dbReference>
<dbReference type="PANTHER" id="PTHR13022:SF0">
    <property type="entry name" value="EUKARYOTIC TRANSLATION INITIATION FACTOR 3 SUBUNIT K"/>
    <property type="match status" value="1"/>
</dbReference>
<dbReference type="Gene3D" id="1.10.10.10">
    <property type="entry name" value="Winged helix-like DNA-binding domain superfamily/Winged helix DNA-binding domain"/>
    <property type="match status" value="1"/>
</dbReference>
<accession>A0A0P9IW77</accession>
<comment type="function">
    <text evidence="1">Component of the eukaryotic translation initiation factor 3 (eIF-3) complex, which is involved in protein synthesis of a specialized repertoire of mRNAs and, together with other initiation factors, stimulates binding of mRNA and methionyl-tRNAi to the 40S ribosome. The eIF-3 complex specifically targets and initiates translation of a subset of mRNAs involved in cell proliferation.</text>
</comment>
<dbReference type="PANTHER" id="PTHR13022">
    <property type="entry name" value="EUKARYOTIC TRANSLATION INITIATION FACTOR 3 SUBUNIT 11"/>
    <property type="match status" value="1"/>
</dbReference>
<organism evidence="4 5">
    <name type="scientific">Rhodotorula graminis (strain WP1)</name>
    <dbReference type="NCBI Taxonomy" id="578459"/>
    <lineage>
        <taxon>Eukaryota</taxon>
        <taxon>Fungi</taxon>
        <taxon>Dikarya</taxon>
        <taxon>Basidiomycota</taxon>
        <taxon>Pucciniomycotina</taxon>
        <taxon>Microbotryomycetes</taxon>
        <taxon>Sporidiobolales</taxon>
        <taxon>Sporidiobolaceae</taxon>
        <taxon>Rhodotorula</taxon>
    </lineage>
</organism>
<comment type="subunit">
    <text evidence="1">Component of the eukaryotic translation initiation factor 3 (eIF-3) complex.</text>
</comment>
<name>A0A0P9IW77_RHOGW</name>
<dbReference type="GO" id="GO:0006446">
    <property type="term" value="P:regulation of translational initiation"/>
    <property type="evidence" value="ECO:0007669"/>
    <property type="project" value="InterPro"/>
</dbReference>
<dbReference type="Proteomes" id="UP000053890">
    <property type="component" value="Unassembled WGS sequence"/>
</dbReference>
<comment type="similarity">
    <text evidence="1">Belongs to the eIF-3 subunit K family.</text>
</comment>
<dbReference type="SUPFAM" id="SSF48371">
    <property type="entry name" value="ARM repeat"/>
    <property type="match status" value="1"/>
</dbReference>
<dbReference type="GeneID" id="28977869"/>
<dbReference type="STRING" id="578459.A0A0P9IW77"/>
<feature type="domain" description="CSN8/PSMD8/EIF3K" evidence="3">
    <location>
        <begin position="135"/>
        <end position="252"/>
    </location>
</feature>
<comment type="subcellular location">
    <subcellularLocation>
        <location evidence="1">Cytoplasm</location>
    </subcellularLocation>
</comment>
<dbReference type="RefSeq" id="XP_018270119.1">
    <property type="nucleotide sequence ID" value="XM_018417421.1"/>
</dbReference>
<evidence type="ECO:0000259" key="3">
    <source>
        <dbReference type="Pfam" id="PF10075"/>
    </source>
</evidence>
<evidence type="ECO:0000313" key="4">
    <source>
        <dbReference type="EMBL" id="KPV74070.1"/>
    </source>
</evidence>
<dbReference type="Pfam" id="PF10075">
    <property type="entry name" value="CSN8_PSD8_EIF3K"/>
    <property type="match status" value="1"/>
</dbReference>
<feature type="compositionally biased region" description="Acidic residues" evidence="2">
    <location>
        <begin position="111"/>
        <end position="122"/>
    </location>
</feature>
<dbReference type="GO" id="GO:0005852">
    <property type="term" value="C:eukaryotic translation initiation factor 3 complex"/>
    <property type="evidence" value="ECO:0007669"/>
    <property type="project" value="UniProtKB-UniRule"/>
</dbReference>
<keyword evidence="1" id="KW-0648">Protein biosynthesis</keyword>
<dbReference type="AlphaFoldDB" id="A0A0P9IW77"/>
<feature type="region of interest" description="Disordered" evidence="2">
    <location>
        <begin position="100"/>
        <end position="136"/>
    </location>
</feature>
<evidence type="ECO:0000313" key="5">
    <source>
        <dbReference type="Proteomes" id="UP000053890"/>
    </source>
</evidence>
<dbReference type="GO" id="GO:0001732">
    <property type="term" value="P:formation of cytoplasmic translation initiation complex"/>
    <property type="evidence" value="ECO:0007669"/>
    <property type="project" value="UniProtKB-UniRule"/>
</dbReference>
<dbReference type="EMBL" id="KQ474081">
    <property type="protein sequence ID" value="KPV74070.1"/>
    <property type="molecule type" value="Genomic_DNA"/>
</dbReference>
<dbReference type="OMA" id="WKHQGQG"/>
<sequence length="276" mass="29959">MSPQVDRPAHIQTLISSVDRYNPGNCHLLEDYLQQQLSTGTYDLHANLALLKLYQFNPAILSPSASLSALFLALSNAPFAPDFSLSLSLLSDSFAVGAALPPLPAPHPDSDDSDDDDDDDDAPAPANGGPREPKGEYECVQRLKTLSALLAARKFRAFWALVSSPPTEVDGEDAAKVREVNALVEGLKESAHGWADRVRVEIAGEVERCFRSLKREQLAAFLGTDDVDASIQAQGWKLDGAEVRIPPNESNAPKAQVTHERIEIEQLARLLGRSQA</sequence>
<protein>
    <recommendedName>
        <fullName evidence="1">Eukaryotic translation initiation factor 3 subunit K</fullName>
        <shortName evidence="1">eIF3k</shortName>
    </recommendedName>
    <alternativeName>
        <fullName evidence="1">eIF-3 p25</fullName>
    </alternativeName>
</protein>
<evidence type="ECO:0000256" key="1">
    <source>
        <dbReference type="HAMAP-Rule" id="MF_03010"/>
    </source>
</evidence>
<dbReference type="SUPFAM" id="SSF46785">
    <property type="entry name" value="Winged helix' DNA-binding domain"/>
    <property type="match status" value="1"/>
</dbReference>
<dbReference type="InterPro" id="IPR036390">
    <property type="entry name" value="WH_DNA-bd_sf"/>
</dbReference>
<reference evidence="4 5" key="1">
    <citation type="journal article" date="2015" name="Front. Microbiol.">
        <title>Genome sequence of the plant growth promoting endophytic yeast Rhodotorula graminis WP1.</title>
        <authorList>
            <person name="Firrincieli A."/>
            <person name="Otillar R."/>
            <person name="Salamov A."/>
            <person name="Schmutz J."/>
            <person name="Khan Z."/>
            <person name="Redman R.S."/>
            <person name="Fleck N.D."/>
            <person name="Lindquist E."/>
            <person name="Grigoriev I.V."/>
            <person name="Doty S.L."/>
        </authorList>
    </citation>
    <scope>NUCLEOTIDE SEQUENCE [LARGE SCALE GENOMIC DNA]</scope>
    <source>
        <strain evidence="4 5">WP1</strain>
    </source>
</reference>
<dbReference type="InterPro" id="IPR016024">
    <property type="entry name" value="ARM-type_fold"/>
</dbReference>
<dbReference type="GO" id="GO:0003743">
    <property type="term" value="F:translation initiation factor activity"/>
    <property type="evidence" value="ECO:0007669"/>
    <property type="project" value="UniProtKB-UniRule"/>
</dbReference>
<dbReference type="Gene3D" id="1.25.40.250">
    <property type="entry name" value="ARM repeat, domain 1"/>
    <property type="match status" value="1"/>
</dbReference>
<dbReference type="GO" id="GO:0003723">
    <property type="term" value="F:RNA binding"/>
    <property type="evidence" value="ECO:0007669"/>
    <property type="project" value="UniProtKB-UniRule"/>
</dbReference>
<dbReference type="GO" id="GO:0016282">
    <property type="term" value="C:eukaryotic 43S preinitiation complex"/>
    <property type="evidence" value="ECO:0007669"/>
    <property type="project" value="UniProtKB-UniRule"/>
</dbReference>
<keyword evidence="1" id="KW-0396">Initiation factor</keyword>
<dbReference type="InterPro" id="IPR009374">
    <property type="entry name" value="eIF3k"/>
</dbReference>
<gene>
    <name evidence="4" type="ORF">RHOBADRAFT_54631</name>
</gene>
<keyword evidence="1" id="KW-0963">Cytoplasm</keyword>
<dbReference type="InterPro" id="IPR033464">
    <property type="entry name" value="CSN8_PSD8_EIF3K"/>
</dbReference>
<dbReference type="InterPro" id="IPR016020">
    <property type="entry name" value="Transl_init_fac_sub12_N_euk"/>
</dbReference>
<dbReference type="HAMAP" id="MF_03010">
    <property type="entry name" value="eIF3k"/>
    <property type="match status" value="1"/>
</dbReference>
<keyword evidence="5" id="KW-1185">Reference proteome</keyword>
<dbReference type="GO" id="GO:0033290">
    <property type="term" value="C:eukaryotic 48S preinitiation complex"/>
    <property type="evidence" value="ECO:0007669"/>
    <property type="project" value="UniProtKB-UniRule"/>
</dbReference>
<dbReference type="InterPro" id="IPR036388">
    <property type="entry name" value="WH-like_DNA-bd_sf"/>
</dbReference>
<proteinExistence type="inferred from homology"/>
<evidence type="ECO:0000256" key="2">
    <source>
        <dbReference type="SAM" id="MobiDB-lite"/>
    </source>
</evidence>
<dbReference type="OrthoDB" id="337745at2759"/>